<dbReference type="PANTHER" id="PTHR47073">
    <property type="entry name" value="PROTEIN ANTI-SILENCING 1"/>
    <property type="match status" value="1"/>
</dbReference>
<reference evidence="2" key="1">
    <citation type="submission" date="2019-12" db="EMBL/GenBank/DDBJ databases">
        <authorList>
            <person name="Scholes J."/>
        </authorList>
    </citation>
    <scope>NUCLEOTIDE SEQUENCE</scope>
</reference>
<feature type="compositionally biased region" description="Basic and acidic residues" evidence="1">
    <location>
        <begin position="144"/>
        <end position="153"/>
    </location>
</feature>
<evidence type="ECO:0000313" key="3">
    <source>
        <dbReference type="Proteomes" id="UP001153555"/>
    </source>
</evidence>
<dbReference type="GO" id="GO:0003723">
    <property type="term" value="F:RNA binding"/>
    <property type="evidence" value="ECO:0007669"/>
    <property type="project" value="TreeGrafter"/>
</dbReference>
<feature type="compositionally biased region" description="Basic and acidic residues" evidence="1">
    <location>
        <begin position="383"/>
        <end position="408"/>
    </location>
</feature>
<organism evidence="2 3">
    <name type="scientific">Striga hermonthica</name>
    <name type="common">Purple witchweed</name>
    <name type="synonym">Buchnera hermonthica</name>
    <dbReference type="NCBI Taxonomy" id="68872"/>
    <lineage>
        <taxon>Eukaryota</taxon>
        <taxon>Viridiplantae</taxon>
        <taxon>Streptophyta</taxon>
        <taxon>Embryophyta</taxon>
        <taxon>Tracheophyta</taxon>
        <taxon>Spermatophyta</taxon>
        <taxon>Magnoliopsida</taxon>
        <taxon>eudicotyledons</taxon>
        <taxon>Gunneridae</taxon>
        <taxon>Pentapetalae</taxon>
        <taxon>asterids</taxon>
        <taxon>lamiids</taxon>
        <taxon>Lamiales</taxon>
        <taxon>Orobanchaceae</taxon>
        <taxon>Buchnereae</taxon>
        <taxon>Striga</taxon>
    </lineage>
</organism>
<feature type="region of interest" description="Disordered" evidence="1">
    <location>
        <begin position="120"/>
        <end position="214"/>
    </location>
</feature>
<feature type="region of interest" description="Disordered" evidence="1">
    <location>
        <begin position="342"/>
        <end position="467"/>
    </location>
</feature>
<sequence>MNSLNQLVGCLPFDQERLKEAIAGKCNVVCISKDSRNPQPSAEELEAADYVFYRVFDVKSCTVSDHMDDKVGGLEVKYVFNKGESVRTPAVPNHNPSGREIPEVAVNGANYVKQGDNAKGTLVKKGNLPGDGPGPSGVHVNSSDIRKLKDNSIEKQSMLGEKNIGSKAGSEKDKSKDIKSPTSQVKVEERVKYARNPGDLDGTQPKKARLDGTLPSLEVKDVGCVQSLTSPGKDAVNLVTGVPSAYTNSQSELNKNLDRSGKDGNLAGKSGDLNEKLLKSAELTKDLEGDGKDAKLKKDVNASHGKPSKDSAATEMGKELGENLSARKRLLNIDVVPELVNNPNASTQIPLKQTPNGGNTPYDNDTRIAYDSSPLGGPPTKKGKFDANAKNSIDCKNKSNENMKDKASPSEAKNSPKLKDHNDMAKSKLIKGGPKENTNVEVGKPPRKSLSTPTTRNGSDGKVESRTFEVTRRPIIEKSKWMKLNWEDKMKNAHDQGRLLLLQNLDLTYTSGDVEKSRRRGDPIAKVGAPRRACPLLKGDAHALLT</sequence>
<feature type="compositionally biased region" description="Basic and acidic residues" evidence="1">
    <location>
        <begin position="169"/>
        <end position="179"/>
    </location>
</feature>
<dbReference type="EMBL" id="CACSLK010030875">
    <property type="protein sequence ID" value="CAA0838527.1"/>
    <property type="molecule type" value="Genomic_DNA"/>
</dbReference>
<dbReference type="PANTHER" id="PTHR47073:SF2">
    <property type="entry name" value="PROTEIN ANTI-SILENCING 1"/>
    <property type="match status" value="1"/>
</dbReference>
<keyword evidence="3" id="KW-1185">Reference proteome</keyword>
<protein>
    <submittedName>
        <fullName evidence="2">Bromo-adjacent homology (BAH) domain-containing protein</fullName>
    </submittedName>
</protein>
<feature type="region of interest" description="Disordered" evidence="1">
    <location>
        <begin position="294"/>
        <end position="315"/>
    </location>
</feature>
<dbReference type="Proteomes" id="UP001153555">
    <property type="component" value="Unassembled WGS sequence"/>
</dbReference>
<feature type="compositionally biased region" description="Polar residues" evidence="1">
    <location>
        <begin position="449"/>
        <end position="458"/>
    </location>
</feature>
<dbReference type="OrthoDB" id="1896853at2759"/>
<feature type="compositionally biased region" description="Polar residues" evidence="1">
    <location>
        <begin position="342"/>
        <end position="363"/>
    </location>
</feature>
<proteinExistence type="predicted"/>
<dbReference type="AlphaFoldDB" id="A0A9N7RP35"/>
<gene>
    <name evidence="2" type="ORF">SHERM_05135</name>
</gene>
<accession>A0A9N7RP35</accession>
<feature type="compositionally biased region" description="Basic and acidic residues" evidence="1">
    <location>
        <begin position="417"/>
        <end position="426"/>
    </location>
</feature>
<name>A0A9N7RP35_STRHE</name>
<comment type="caution">
    <text evidence="2">The sequence shown here is derived from an EMBL/GenBank/DDBJ whole genome shotgun (WGS) entry which is preliminary data.</text>
</comment>
<evidence type="ECO:0000256" key="1">
    <source>
        <dbReference type="SAM" id="MobiDB-lite"/>
    </source>
</evidence>
<evidence type="ECO:0000313" key="2">
    <source>
        <dbReference type="EMBL" id="CAA0838527.1"/>
    </source>
</evidence>